<dbReference type="EMBL" id="JAFIMR010000039">
    <property type="protein sequence ID" value="KAI1857674.1"/>
    <property type="molecule type" value="Genomic_DNA"/>
</dbReference>
<dbReference type="AlphaFoldDB" id="A0A9P9WCW4"/>
<evidence type="ECO:0000313" key="1">
    <source>
        <dbReference type="EMBL" id="KAI1857674.1"/>
    </source>
</evidence>
<proteinExistence type="predicted"/>
<sequence>MWSCGRTALAPDGGGTLGLDLGEVPFGRSRRFRGGWTLQGLLAPASGEFYAGDWAEIGTKRSLKKELNIMTGDRGAPFGGRTAAHLSRCQANVLSNRKRHHSIRGLGLLSAGYLPG</sequence>
<name>A0A9P9WCW4_9PEZI</name>
<accession>A0A9P9WCW4</accession>
<reference evidence="1" key="1">
    <citation type="submission" date="2021-03" db="EMBL/GenBank/DDBJ databases">
        <title>Revisited historic fungal species revealed as producer of novel bioactive compounds through whole genome sequencing and comparative genomics.</title>
        <authorList>
            <person name="Vignolle G.A."/>
            <person name="Hochenegger N."/>
            <person name="Mach R.L."/>
            <person name="Mach-Aigner A.R."/>
            <person name="Javad Rahimi M."/>
            <person name="Salim K.A."/>
            <person name="Chan C.M."/>
            <person name="Lim L.B.L."/>
            <person name="Cai F."/>
            <person name="Druzhinina I.S."/>
            <person name="U'Ren J.M."/>
            <person name="Derntl C."/>
        </authorList>
    </citation>
    <scope>NUCLEOTIDE SEQUENCE</scope>
    <source>
        <strain evidence="1">TUCIM 5799</strain>
    </source>
</reference>
<dbReference type="Proteomes" id="UP000829685">
    <property type="component" value="Unassembled WGS sequence"/>
</dbReference>
<evidence type="ECO:0000313" key="2">
    <source>
        <dbReference type="Proteomes" id="UP000829685"/>
    </source>
</evidence>
<organism evidence="1 2">
    <name type="scientific">Neoarthrinium moseri</name>
    <dbReference type="NCBI Taxonomy" id="1658444"/>
    <lineage>
        <taxon>Eukaryota</taxon>
        <taxon>Fungi</taxon>
        <taxon>Dikarya</taxon>
        <taxon>Ascomycota</taxon>
        <taxon>Pezizomycotina</taxon>
        <taxon>Sordariomycetes</taxon>
        <taxon>Xylariomycetidae</taxon>
        <taxon>Amphisphaeriales</taxon>
        <taxon>Apiosporaceae</taxon>
        <taxon>Neoarthrinium</taxon>
    </lineage>
</organism>
<gene>
    <name evidence="1" type="ORF">JX265_011089</name>
</gene>
<keyword evidence="2" id="KW-1185">Reference proteome</keyword>
<protein>
    <submittedName>
        <fullName evidence="1">Uncharacterized protein</fullName>
    </submittedName>
</protein>
<comment type="caution">
    <text evidence="1">The sequence shown here is derived from an EMBL/GenBank/DDBJ whole genome shotgun (WGS) entry which is preliminary data.</text>
</comment>